<evidence type="ECO:0000259" key="4">
    <source>
        <dbReference type="Pfam" id="PF11967"/>
    </source>
</evidence>
<dbReference type="SUPFAM" id="SSF50249">
    <property type="entry name" value="Nucleic acid-binding proteins"/>
    <property type="match status" value="1"/>
</dbReference>
<dbReference type="AlphaFoldDB" id="A0A1F6UXP8"/>
<dbReference type="Pfam" id="PF11967">
    <property type="entry name" value="RecO_N"/>
    <property type="match status" value="1"/>
</dbReference>
<keyword evidence="2" id="KW-0233">DNA recombination</keyword>
<dbReference type="PANTHER" id="PTHR33991:SF1">
    <property type="entry name" value="DNA REPAIR PROTEIN RECO"/>
    <property type="match status" value="1"/>
</dbReference>
<sequence length="184" mass="21293">MYPVYSTEGIILGSKDFGEASRIFLVFTREFGLIRLQGQSIRKITSKLRYQLEDYSLLKLEVIKGKEIWRPVVAEKILRFSQNFKTIVNISKLVLRLCDLEEKNELLFEDLKSGFLLLQKNELETKALEAVLVLRILSHLGYIGDRELLSFVQPTFDEDIFIKAKSNLVRIIPTINEALKQSQL</sequence>
<accession>A0A1F6UXP8</accession>
<dbReference type="STRING" id="1801735.A2645_00140"/>
<keyword evidence="3" id="KW-0234">DNA repair</keyword>
<evidence type="ECO:0000313" key="6">
    <source>
        <dbReference type="Proteomes" id="UP000182253"/>
    </source>
</evidence>
<dbReference type="GO" id="GO:0006310">
    <property type="term" value="P:DNA recombination"/>
    <property type="evidence" value="ECO:0007669"/>
    <property type="project" value="UniProtKB-KW"/>
</dbReference>
<dbReference type="EMBL" id="MFTL01000002">
    <property type="protein sequence ID" value="OGI62190.1"/>
    <property type="molecule type" value="Genomic_DNA"/>
</dbReference>
<gene>
    <name evidence="5" type="ORF">A2645_00140</name>
</gene>
<evidence type="ECO:0000256" key="3">
    <source>
        <dbReference type="ARBA" id="ARBA00023204"/>
    </source>
</evidence>
<dbReference type="Proteomes" id="UP000182253">
    <property type="component" value="Unassembled WGS sequence"/>
</dbReference>
<dbReference type="InterPro" id="IPR003717">
    <property type="entry name" value="RecO"/>
</dbReference>
<evidence type="ECO:0000256" key="2">
    <source>
        <dbReference type="ARBA" id="ARBA00023172"/>
    </source>
</evidence>
<evidence type="ECO:0000256" key="1">
    <source>
        <dbReference type="ARBA" id="ARBA00022763"/>
    </source>
</evidence>
<proteinExistence type="predicted"/>
<name>A0A1F6UXP8_9BACT</name>
<dbReference type="GO" id="GO:0006302">
    <property type="term" value="P:double-strand break repair"/>
    <property type="evidence" value="ECO:0007669"/>
    <property type="project" value="TreeGrafter"/>
</dbReference>
<protein>
    <recommendedName>
        <fullName evidence="4">DNA replication/recombination mediator RecO N-terminal domain-containing protein</fullName>
    </recommendedName>
</protein>
<feature type="domain" description="DNA replication/recombination mediator RecO N-terminal" evidence="4">
    <location>
        <begin position="5"/>
        <end position="67"/>
    </location>
</feature>
<comment type="caution">
    <text evidence="5">The sequence shown here is derived from an EMBL/GenBank/DDBJ whole genome shotgun (WGS) entry which is preliminary data.</text>
</comment>
<dbReference type="PANTHER" id="PTHR33991">
    <property type="entry name" value="DNA REPAIR PROTEIN RECO"/>
    <property type="match status" value="1"/>
</dbReference>
<keyword evidence="1" id="KW-0227">DNA damage</keyword>
<dbReference type="InterPro" id="IPR022572">
    <property type="entry name" value="DNA_rep/recomb_RecO_N"/>
</dbReference>
<dbReference type="GO" id="GO:0043590">
    <property type="term" value="C:bacterial nucleoid"/>
    <property type="evidence" value="ECO:0007669"/>
    <property type="project" value="TreeGrafter"/>
</dbReference>
<dbReference type="InterPro" id="IPR012340">
    <property type="entry name" value="NA-bd_OB-fold"/>
</dbReference>
<reference evidence="5 6" key="1">
    <citation type="journal article" date="2016" name="Nat. Commun.">
        <title>Thousands of microbial genomes shed light on interconnected biogeochemical processes in an aquifer system.</title>
        <authorList>
            <person name="Anantharaman K."/>
            <person name="Brown C.T."/>
            <person name="Hug L.A."/>
            <person name="Sharon I."/>
            <person name="Castelle C.J."/>
            <person name="Probst A.J."/>
            <person name="Thomas B.C."/>
            <person name="Singh A."/>
            <person name="Wilkins M.J."/>
            <person name="Karaoz U."/>
            <person name="Brodie E.L."/>
            <person name="Williams K.H."/>
            <person name="Hubbard S.S."/>
            <person name="Banfield J.F."/>
        </authorList>
    </citation>
    <scope>NUCLEOTIDE SEQUENCE [LARGE SCALE GENOMIC DNA]</scope>
</reference>
<evidence type="ECO:0000313" key="5">
    <source>
        <dbReference type="EMBL" id="OGI62190.1"/>
    </source>
</evidence>
<dbReference type="Gene3D" id="2.40.50.140">
    <property type="entry name" value="Nucleic acid-binding proteins"/>
    <property type="match status" value="1"/>
</dbReference>
<organism evidence="5 6">
    <name type="scientific">Candidatus Nomurabacteria bacterium RIFCSPHIGHO2_01_FULL_39_9</name>
    <dbReference type="NCBI Taxonomy" id="1801735"/>
    <lineage>
        <taxon>Bacteria</taxon>
        <taxon>Candidatus Nomuraibacteriota</taxon>
    </lineage>
</organism>